<protein>
    <submittedName>
        <fullName evidence="2 3">RNA helicase</fullName>
        <ecNumber evidence="2">3.6.4.13</ecNumber>
    </submittedName>
</protein>
<dbReference type="STRING" id="4232.A0A251UI49"/>
<dbReference type="AlphaFoldDB" id="A0A251UI49"/>
<keyword evidence="4" id="KW-1185">Reference proteome</keyword>
<keyword evidence="3" id="KW-0347">Helicase</keyword>
<accession>A0A251UI49</accession>
<keyword evidence="2" id="KW-0378">Hydrolase</keyword>
<dbReference type="EMBL" id="MNCJ02000321">
    <property type="protein sequence ID" value="KAF5801945.1"/>
    <property type="molecule type" value="Genomic_DNA"/>
</dbReference>
<evidence type="ECO:0000259" key="1">
    <source>
        <dbReference type="SMART" id="SM01142"/>
    </source>
</evidence>
<dbReference type="SMART" id="SM01142">
    <property type="entry name" value="DSHCT"/>
    <property type="match status" value="1"/>
</dbReference>
<dbReference type="InterPro" id="IPR012961">
    <property type="entry name" value="Ski2/MTR4_C"/>
</dbReference>
<organism evidence="3 4">
    <name type="scientific">Helianthus annuus</name>
    <name type="common">Common sunflower</name>
    <dbReference type="NCBI Taxonomy" id="4232"/>
    <lineage>
        <taxon>Eukaryota</taxon>
        <taxon>Viridiplantae</taxon>
        <taxon>Streptophyta</taxon>
        <taxon>Embryophyta</taxon>
        <taxon>Tracheophyta</taxon>
        <taxon>Spermatophyta</taxon>
        <taxon>Magnoliopsida</taxon>
        <taxon>eudicotyledons</taxon>
        <taxon>Gunneridae</taxon>
        <taxon>Pentapetalae</taxon>
        <taxon>asterids</taxon>
        <taxon>campanulids</taxon>
        <taxon>Asterales</taxon>
        <taxon>Asteraceae</taxon>
        <taxon>Asteroideae</taxon>
        <taxon>Heliantheae alliance</taxon>
        <taxon>Heliantheae</taxon>
        <taxon>Helianthus</taxon>
    </lineage>
</organism>
<evidence type="ECO:0000313" key="2">
    <source>
        <dbReference type="EMBL" id="KAF5801945.1"/>
    </source>
</evidence>
<dbReference type="InParanoid" id="A0A251UI49"/>
<proteinExistence type="predicted"/>
<sequence>MFNGVLKNIKIEETVSLLSCFVSQEKLQDAQKPREELDMLFTQLQDTARRVAKVRLECKVEIDVEDFVSSFRLDIMEAVYSWAKRSKFYEIMEIT</sequence>
<evidence type="ECO:0000313" key="3">
    <source>
        <dbReference type="EMBL" id="OTG22733.1"/>
    </source>
</evidence>
<dbReference type="GO" id="GO:0003724">
    <property type="term" value="F:RNA helicase activity"/>
    <property type="evidence" value="ECO:0007669"/>
    <property type="project" value="UniProtKB-EC"/>
</dbReference>
<reference evidence="2" key="3">
    <citation type="submission" date="2020-06" db="EMBL/GenBank/DDBJ databases">
        <title>Helianthus annuus Genome sequencing and assembly Release 2.</title>
        <authorList>
            <person name="Gouzy J."/>
            <person name="Langlade N."/>
            <person name="Munos S."/>
        </authorList>
    </citation>
    <scope>NUCLEOTIDE SEQUENCE</scope>
    <source>
        <tissue evidence="2">Leaves</tissue>
    </source>
</reference>
<dbReference type="Gene3D" id="1.10.3380.30">
    <property type="match status" value="1"/>
</dbReference>
<gene>
    <name evidence="3" type="ORF">HannXRQ_Chr06g0174731</name>
    <name evidence="2" type="ORF">HanXRQr2_Chr06g0254021</name>
</gene>
<dbReference type="GO" id="GO:0016787">
    <property type="term" value="F:hydrolase activity"/>
    <property type="evidence" value="ECO:0007669"/>
    <property type="project" value="UniProtKB-KW"/>
</dbReference>
<dbReference type="EMBL" id="CM007895">
    <property type="protein sequence ID" value="OTG22733.1"/>
    <property type="molecule type" value="Genomic_DNA"/>
</dbReference>
<feature type="domain" description="ATP-dependent RNA helicase Ski2/MTR4 C-terminal" evidence="1">
    <location>
        <begin position="1"/>
        <end position="95"/>
    </location>
</feature>
<dbReference type="Proteomes" id="UP000215914">
    <property type="component" value="Chromosome 6"/>
</dbReference>
<name>A0A251UI49_HELAN</name>
<evidence type="ECO:0000313" key="4">
    <source>
        <dbReference type="Proteomes" id="UP000215914"/>
    </source>
</evidence>
<keyword evidence="3" id="KW-0067">ATP-binding</keyword>
<dbReference type="Gramene" id="mRNA:HanXRQr2_Chr06g0254021">
    <property type="protein sequence ID" value="mRNA:HanXRQr2_Chr06g0254021"/>
    <property type="gene ID" value="HanXRQr2_Chr06g0254021"/>
</dbReference>
<dbReference type="OMA" id="MEATYAW"/>
<dbReference type="EC" id="3.6.4.13" evidence="2"/>
<reference evidence="2 4" key="1">
    <citation type="journal article" date="2017" name="Nature">
        <title>The sunflower genome provides insights into oil metabolism, flowering and Asterid evolution.</title>
        <authorList>
            <person name="Badouin H."/>
            <person name="Gouzy J."/>
            <person name="Grassa C.J."/>
            <person name="Murat F."/>
            <person name="Staton S.E."/>
            <person name="Cottret L."/>
            <person name="Lelandais-Briere C."/>
            <person name="Owens G.L."/>
            <person name="Carrere S."/>
            <person name="Mayjonade B."/>
            <person name="Legrand L."/>
            <person name="Gill N."/>
            <person name="Kane N.C."/>
            <person name="Bowers J.E."/>
            <person name="Hubner S."/>
            <person name="Bellec A."/>
            <person name="Berard A."/>
            <person name="Berges H."/>
            <person name="Blanchet N."/>
            <person name="Boniface M.C."/>
            <person name="Brunel D."/>
            <person name="Catrice O."/>
            <person name="Chaidir N."/>
            <person name="Claudel C."/>
            <person name="Donnadieu C."/>
            <person name="Faraut T."/>
            <person name="Fievet G."/>
            <person name="Helmstetter N."/>
            <person name="King M."/>
            <person name="Knapp S.J."/>
            <person name="Lai Z."/>
            <person name="Le Paslier M.C."/>
            <person name="Lippi Y."/>
            <person name="Lorenzon L."/>
            <person name="Mandel J.R."/>
            <person name="Marage G."/>
            <person name="Marchand G."/>
            <person name="Marquand E."/>
            <person name="Bret-Mestries E."/>
            <person name="Morien E."/>
            <person name="Nambeesan S."/>
            <person name="Nguyen T."/>
            <person name="Pegot-Espagnet P."/>
            <person name="Pouilly N."/>
            <person name="Raftis F."/>
            <person name="Sallet E."/>
            <person name="Schiex T."/>
            <person name="Thomas J."/>
            <person name="Vandecasteele C."/>
            <person name="Vares D."/>
            <person name="Vear F."/>
            <person name="Vautrin S."/>
            <person name="Crespi M."/>
            <person name="Mangin B."/>
            <person name="Burke J.M."/>
            <person name="Salse J."/>
            <person name="Munos S."/>
            <person name="Vincourt P."/>
            <person name="Rieseberg L.H."/>
            <person name="Langlade N.B."/>
        </authorList>
    </citation>
    <scope>NUCLEOTIDE SEQUENCE [LARGE SCALE GENOMIC DNA]</scope>
    <source>
        <strain evidence="4">cv. SF193</strain>
        <tissue evidence="2">Leaves</tissue>
    </source>
</reference>
<dbReference type="Pfam" id="PF08148">
    <property type="entry name" value="DSHCT"/>
    <property type="match status" value="1"/>
</dbReference>
<reference evidence="3" key="2">
    <citation type="submission" date="2017-02" db="EMBL/GenBank/DDBJ databases">
        <title>Sunflower complete genome.</title>
        <authorList>
            <person name="Langlade N."/>
            <person name="Munos S."/>
        </authorList>
    </citation>
    <scope>NUCLEOTIDE SEQUENCE [LARGE SCALE GENOMIC DNA]</scope>
    <source>
        <tissue evidence="3">Leaves</tissue>
    </source>
</reference>
<keyword evidence="3" id="KW-0547">Nucleotide-binding</keyword>